<keyword evidence="1" id="KW-0442">Lipid degradation</keyword>
<dbReference type="GO" id="GO:0016042">
    <property type="term" value="P:lipid catabolic process"/>
    <property type="evidence" value="ECO:0007669"/>
    <property type="project" value="UniProtKB-KW"/>
</dbReference>
<dbReference type="OrthoDB" id="7813811at2"/>
<dbReference type="EMBL" id="FOQL01000002">
    <property type="protein sequence ID" value="SFI34755.1"/>
    <property type="molecule type" value="Genomic_DNA"/>
</dbReference>
<dbReference type="AlphaFoldDB" id="A0A1I3HG78"/>
<evidence type="ECO:0000256" key="2">
    <source>
        <dbReference type="ARBA" id="ARBA00023098"/>
    </source>
</evidence>
<organism evidence="4 5">
    <name type="scientific">Pseudomonas guineae</name>
    <dbReference type="NCBI Taxonomy" id="425504"/>
    <lineage>
        <taxon>Bacteria</taxon>
        <taxon>Pseudomonadati</taxon>
        <taxon>Pseudomonadota</taxon>
        <taxon>Gammaproteobacteria</taxon>
        <taxon>Pseudomonadales</taxon>
        <taxon>Pseudomonadaceae</taxon>
        <taxon>Pseudomonas</taxon>
    </lineage>
</organism>
<sequence>MQSSSELFPVALISAELRGDLSEDIYRLKPSNSPDKSVELALTRLGRVGYEHERGVPVILIPGSFSNRRFWFSPKGIGLGAYLARAGFDVWIAEMRGHGLSPRNRDYSRNTVSDYVRYDLPAIADFIYELNPQNAHWLGHSLGGIILAGALGGHYLDETKIASSALFGSQISRIYWPLKLPPLEWTARLLLKRFSVLSGSRLKRGPEDEPIGLVVESLRWHGLFGRFGDAKRDWWAGLAEVKVPVMAVAALGDEQDPAWACEKLLKQFGSPVSEFLCLGKAHGFSSDFGHVEMLISKDSQREVWPLLEQWLRRSPQMAAELESVELEGSNARYAE</sequence>
<dbReference type="STRING" id="425504.SAMN05216206_1959"/>
<accession>A0A1I3HG78</accession>
<evidence type="ECO:0000313" key="4">
    <source>
        <dbReference type="EMBL" id="SFI34755.1"/>
    </source>
</evidence>
<keyword evidence="4" id="KW-0378">Hydrolase</keyword>
<dbReference type="InterPro" id="IPR000073">
    <property type="entry name" value="AB_hydrolase_1"/>
</dbReference>
<keyword evidence="2" id="KW-0443">Lipid metabolism</keyword>
<dbReference type="Proteomes" id="UP000243606">
    <property type="component" value="Unassembled WGS sequence"/>
</dbReference>
<gene>
    <name evidence="4" type="ORF">SAMN05216206_1959</name>
</gene>
<reference evidence="5" key="1">
    <citation type="submission" date="2016-10" db="EMBL/GenBank/DDBJ databases">
        <authorList>
            <person name="Varghese N."/>
            <person name="Submissions S."/>
        </authorList>
    </citation>
    <scope>NUCLEOTIDE SEQUENCE [LARGE SCALE GENOMIC DNA]</scope>
    <source>
        <strain evidence="5">LMG 24016</strain>
    </source>
</reference>
<dbReference type="PANTHER" id="PTHR11005">
    <property type="entry name" value="LYSOSOMAL ACID LIPASE-RELATED"/>
    <property type="match status" value="1"/>
</dbReference>
<keyword evidence="5" id="KW-1185">Reference proteome</keyword>
<dbReference type="SUPFAM" id="SSF53474">
    <property type="entry name" value="alpha/beta-Hydrolases"/>
    <property type="match status" value="1"/>
</dbReference>
<name>A0A1I3HG78_9PSED</name>
<dbReference type="RefSeq" id="WP_090241761.1">
    <property type="nucleotide sequence ID" value="NZ_CAXBNE010000005.1"/>
</dbReference>
<proteinExistence type="predicted"/>
<dbReference type="Pfam" id="PF12697">
    <property type="entry name" value="Abhydrolase_6"/>
    <property type="match status" value="1"/>
</dbReference>
<evidence type="ECO:0000313" key="5">
    <source>
        <dbReference type="Proteomes" id="UP000243606"/>
    </source>
</evidence>
<dbReference type="Gene3D" id="3.40.50.1820">
    <property type="entry name" value="alpha/beta hydrolase"/>
    <property type="match status" value="2"/>
</dbReference>
<dbReference type="GO" id="GO:0016787">
    <property type="term" value="F:hydrolase activity"/>
    <property type="evidence" value="ECO:0007669"/>
    <property type="project" value="UniProtKB-KW"/>
</dbReference>
<evidence type="ECO:0000256" key="1">
    <source>
        <dbReference type="ARBA" id="ARBA00022963"/>
    </source>
</evidence>
<feature type="domain" description="AB hydrolase-1" evidence="3">
    <location>
        <begin position="58"/>
        <end position="267"/>
    </location>
</feature>
<dbReference type="InterPro" id="IPR029058">
    <property type="entry name" value="AB_hydrolase_fold"/>
</dbReference>
<evidence type="ECO:0000259" key="3">
    <source>
        <dbReference type="Pfam" id="PF12697"/>
    </source>
</evidence>
<protein>
    <submittedName>
        <fullName evidence="4">Lysophospholipase, alpha-beta hydrolase superfamily</fullName>
    </submittedName>
</protein>